<protein>
    <submittedName>
        <fullName evidence="1">Uncharacterized protein</fullName>
    </submittedName>
</protein>
<dbReference type="HOGENOM" id="CLU_068116_2_0_1"/>
<dbReference type="AlphaFoldDB" id="W7HY31"/>
<dbReference type="Proteomes" id="UP000024837">
    <property type="component" value="Unassembled WGS sequence"/>
</dbReference>
<evidence type="ECO:0000313" key="2">
    <source>
        <dbReference type="Proteomes" id="UP000024837"/>
    </source>
</evidence>
<dbReference type="EMBL" id="KI966390">
    <property type="protein sequence ID" value="EWC48419.1"/>
    <property type="molecule type" value="Genomic_DNA"/>
</dbReference>
<name>W7HY31_9PEZI</name>
<evidence type="ECO:0000313" key="1">
    <source>
        <dbReference type="EMBL" id="EWC48419.1"/>
    </source>
</evidence>
<keyword evidence="2" id="KW-1185">Reference proteome</keyword>
<reference evidence="1 2" key="1">
    <citation type="submission" date="2013-05" db="EMBL/GenBank/DDBJ databases">
        <title>Drechslerella stenobrocha genome reveals carnivorous origination and mechanical trapping mechanism of predatory fungi.</title>
        <authorList>
            <person name="Liu X."/>
            <person name="Zhang W."/>
            <person name="Liu K."/>
        </authorList>
    </citation>
    <scope>NUCLEOTIDE SEQUENCE [LARGE SCALE GENOMIC DNA]</scope>
    <source>
        <strain evidence="1 2">248</strain>
    </source>
</reference>
<gene>
    <name evidence="1" type="ORF">DRE_02188</name>
</gene>
<accession>W7HY31</accession>
<dbReference type="PANTHER" id="PTHR36986">
    <property type="entry name" value="UPF0643 PROTEIN PB2B2.08"/>
    <property type="match status" value="1"/>
</dbReference>
<dbReference type="OrthoDB" id="2140489at2759"/>
<proteinExistence type="predicted"/>
<organism evidence="1 2">
    <name type="scientific">Drechslerella stenobrocha 248</name>
    <dbReference type="NCBI Taxonomy" id="1043628"/>
    <lineage>
        <taxon>Eukaryota</taxon>
        <taxon>Fungi</taxon>
        <taxon>Dikarya</taxon>
        <taxon>Ascomycota</taxon>
        <taxon>Pezizomycotina</taxon>
        <taxon>Orbiliomycetes</taxon>
        <taxon>Orbiliales</taxon>
        <taxon>Orbiliaceae</taxon>
        <taxon>Drechslerella</taxon>
    </lineage>
</organism>
<sequence>MGALDLLSSFTPQWLFGKPAETASAQPAVVPLPESAATTSVAGKPAPVIIDPVDPGIIDTPDLGGRLRQGKLLVASPYPDEDHLLDLDTLSRPNQLLAKALTIMVNRTAEYAVEEYQLAFNWDQVVDGVRKLSEREGYQYPRTEFYIIVFRSQLAFDADRKQLGELDKDAHLEAVESGQLLKYWFGRPHARTGRNLATCVWRHRDDAKKGGSGPGHIRAMEAVQGTYLELRVERLKLVIESHSTSWSIEKWTD</sequence>
<dbReference type="PANTHER" id="PTHR36986:SF1">
    <property type="entry name" value="UPF0643 PROTEIN PB2B2.08"/>
    <property type="match status" value="1"/>
</dbReference>